<name>W6Y516_COCC2</name>
<feature type="transmembrane region" description="Helical" evidence="1">
    <location>
        <begin position="18"/>
        <end position="36"/>
    </location>
</feature>
<evidence type="ECO:0000313" key="2">
    <source>
        <dbReference type="EMBL" id="EUC33093.1"/>
    </source>
</evidence>
<keyword evidence="3" id="KW-1185">Reference proteome</keyword>
<dbReference type="HOGENOM" id="CLU_153369_0_0_1"/>
<sequence>MRLATGPNLKYTPVYPPFVPTLLICSCILFFFYHLVPSFTTATDDIVTLLVDNLNLHPSGSNACTKEIGTAQCCSLFLDATPCLDECRKFHVDRETLSLTLAYDNCASQCLAEYHSSCPSSTTR</sequence>
<keyword evidence="1" id="KW-0812">Transmembrane</keyword>
<protein>
    <submittedName>
        <fullName evidence="2">Uncharacterized protein</fullName>
    </submittedName>
</protein>
<organism evidence="2 3">
    <name type="scientific">Cochliobolus carbonum (strain 26-R-13)</name>
    <name type="common">Maize leaf spot fungus</name>
    <name type="synonym">Bipolaris zeicola</name>
    <dbReference type="NCBI Taxonomy" id="930089"/>
    <lineage>
        <taxon>Eukaryota</taxon>
        <taxon>Fungi</taxon>
        <taxon>Dikarya</taxon>
        <taxon>Ascomycota</taxon>
        <taxon>Pezizomycotina</taxon>
        <taxon>Dothideomycetes</taxon>
        <taxon>Pleosporomycetidae</taxon>
        <taxon>Pleosporales</taxon>
        <taxon>Pleosporineae</taxon>
        <taxon>Pleosporaceae</taxon>
        <taxon>Bipolaris</taxon>
    </lineage>
</organism>
<dbReference type="AlphaFoldDB" id="W6Y516"/>
<accession>W6Y516</accession>
<evidence type="ECO:0000256" key="1">
    <source>
        <dbReference type="SAM" id="Phobius"/>
    </source>
</evidence>
<dbReference type="OrthoDB" id="3790043at2759"/>
<dbReference type="EMBL" id="KI964617">
    <property type="protein sequence ID" value="EUC33093.1"/>
    <property type="molecule type" value="Genomic_DNA"/>
</dbReference>
<dbReference type="Proteomes" id="UP000053841">
    <property type="component" value="Unassembled WGS sequence"/>
</dbReference>
<evidence type="ECO:0000313" key="3">
    <source>
        <dbReference type="Proteomes" id="UP000053841"/>
    </source>
</evidence>
<dbReference type="KEGG" id="bze:COCCADRAFT_96979"/>
<reference evidence="2 3" key="1">
    <citation type="journal article" date="2013" name="PLoS Genet.">
        <title>Comparative genome structure, secondary metabolite, and effector coding capacity across Cochliobolus pathogens.</title>
        <authorList>
            <person name="Condon B.J."/>
            <person name="Leng Y."/>
            <person name="Wu D."/>
            <person name="Bushley K.E."/>
            <person name="Ohm R.A."/>
            <person name="Otillar R."/>
            <person name="Martin J."/>
            <person name="Schackwitz W."/>
            <person name="Grimwood J."/>
            <person name="MohdZainudin N."/>
            <person name="Xue C."/>
            <person name="Wang R."/>
            <person name="Manning V.A."/>
            <person name="Dhillon B."/>
            <person name="Tu Z.J."/>
            <person name="Steffenson B.J."/>
            <person name="Salamov A."/>
            <person name="Sun H."/>
            <person name="Lowry S."/>
            <person name="LaButti K."/>
            <person name="Han J."/>
            <person name="Copeland A."/>
            <person name="Lindquist E."/>
            <person name="Barry K."/>
            <person name="Schmutz J."/>
            <person name="Baker S.E."/>
            <person name="Ciuffetti L.M."/>
            <person name="Grigoriev I.V."/>
            <person name="Zhong S."/>
            <person name="Turgeon B.G."/>
        </authorList>
    </citation>
    <scope>NUCLEOTIDE SEQUENCE [LARGE SCALE GENOMIC DNA]</scope>
    <source>
        <strain evidence="2 3">26-R-13</strain>
    </source>
</reference>
<gene>
    <name evidence="2" type="ORF">COCCADRAFT_96979</name>
</gene>
<keyword evidence="1" id="KW-0472">Membrane</keyword>
<dbReference type="RefSeq" id="XP_007712582.1">
    <property type="nucleotide sequence ID" value="XM_007714392.1"/>
</dbReference>
<keyword evidence="1" id="KW-1133">Transmembrane helix</keyword>
<dbReference type="PROSITE" id="PS51257">
    <property type="entry name" value="PROKAR_LIPOPROTEIN"/>
    <property type="match status" value="1"/>
</dbReference>
<proteinExistence type="predicted"/>
<dbReference type="GeneID" id="19154275"/>